<evidence type="ECO:0000313" key="5">
    <source>
        <dbReference type="Proteomes" id="UP000425916"/>
    </source>
</evidence>
<dbReference type="EMBL" id="CP046244">
    <property type="protein sequence ID" value="QGP91601.1"/>
    <property type="molecule type" value="Genomic_DNA"/>
</dbReference>
<evidence type="ECO:0000259" key="3">
    <source>
        <dbReference type="Pfam" id="PF13407"/>
    </source>
</evidence>
<accession>A0A6I5ZPZ5</accession>
<organism evidence="4 5">
    <name type="scientific">Neomoorella glycerini</name>
    <dbReference type="NCBI Taxonomy" id="55779"/>
    <lineage>
        <taxon>Bacteria</taxon>
        <taxon>Bacillati</taxon>
        <taxon>Bacillota</taxon>
        <taxon>Clostridia</taxon>
        <taxon>Neomoorellales</taxon>
        <taxon>Neomoorellaceae</taxon>
        <taxon>Neomoorella</taxon>
    </lineage>
</organism>
<dbReference type="SUPFAM" id="SSF53822">
    <property type="entry name" value="Periplasmic binding protein-like I"/>
    <property type="match status" value="1"/>
</dbReference>
<keyword evidence="2" id="KW-0732">Signal</keyword>
<dbReference type="Gene3D" id="3.40.50.2300">
    <property type="match status" value="2"/>
</dbReference>
<evidence type="ECO:0000256" key="1">
    <source>
        <dbReference type="ARBA" id="ARBA00004196"/>
    </source>
</evidence>
<dbReference type="InterPro" id="IPR028082">
    <property type="entry name" value="Peripla_BP_I"/>
</dbReference>
<keyword evidence="5" id="KW-1185">Reference proteome</keyword>
<dbReference type="GO" id="GO:0030288">
    <property type="term" value="C:outer membrane-bounded periplasmic space"/>
    <property type="evidence" value="ECO:0007669"/>
    <property type="project" value="TreeGrafter"/>
</dbReference>
<dbReference type="Pfam" id="PF13407">
    <property type="entry name" value="Peripla_BP_4"/>
    <property type="match status" value="1"/>
</dbReference>
<dbReference type="Proteomes" id="UP000425916">
    <property type="component" value="Chromosome"/>
</dbReference>
<feature type="signal peptide" evidence="2">
    <location>
        <begin position="1"/>
        <end position="21"/>
    </location>
</feature>
<evidence type="ECO:0000313" key="4">
    <source>
        <dbReference type="EMBL" id="QGP91601.1"/>
    </source>
</evidence>
<dbReference type="PANTHER" id="PTHR30036:SF8">
    <property type="entry name" value="ABC-TYPE SUGAR TRANSPORT SYSTEM PERIPLASMIC COMPONENT-LIKE PROTEIN"/>
    <property type="match status" value="1"/>
</dbReference>
<dbReference type="RefSeq" id="WP_170290919.1">
    <property type="nucleotide sequence ID" value="NZ_CP046244.1"/>
</dbReference>
<reference evidence="4 5" key="1">
    <citation type="submission" date="2019-11" db="EMBL/GenBank/DDBJ databases">
        <title>Genome sequence of Moorella glycerini DSM11254.</title>
        <authorList>
            <person name="Poehlein A."/>
            <person name="Boeer T."/>
            <person name="Daniel R."/>
        </authorList>
    </citation>
    <scope>NUCLEOTIDE SEQUENCE [LARGE SCALE GENOMIC DNA]</scope>
    <source>
        <strain evidence="4 5">DSM 11254</strain>
    </source>
</reference>
<name>A0A6I5ZPZ5_9FIRM</name>
<feature type="chain" id="PRO_5038887499" evidence="2">
    <location>
        <begin position="22"/>
        <end position="352"/>
    </location>
</feature>
<proteinExistence type="predicted"/>
<dbReference type="AlphaFoldDB" id="A0A6I5ZPZ5"/>
<dbReference type="PROSITE" id="PS51257">
    <property type="entry name" value="PROKAR_LIPOPROTEIN"/>
    <property type="match status" value="1"/>
</dbReference>
<dbReference type="GO" id="GO:0030246">
    <property type="term" value="F:carbohydrate binding"/>
    <property type="evidence" value="ECO:0007669"/>
    <property type="project" value="TreeGrafter"/>
</dbReference>
<evidence type="ECO:0000256" key="2">
    <source>
        <dbReference type="SAM" id="SignalP"/>
    </source>
</evidence>
<feature type="domain" description="Periplasmic binding protein" evidence="3">
    <location>
        <begin position="50"/>
        <end position="309"/>
    </location>
</feature>
<comment type="subcellular location">
    <subcellularLocation>
        <location evidence="1">Cell envelope</location>
    </subcellularLocation>
</comment>
<dbReference type="InterPro" id="IPR025997">
    <property type="entry name" value="SBP_2_dom"/>
</dbReference>
<gene>
    <name evidence="4" type="primary">lsrB</name>
    <name evidence="4" type="ORF">MGLY_09380</name>
</gene>
<protein>
    <submittedName>
        <fullName evidence="4">Autoinducer 2-binding protein LsrB</fullName>
    </submittedName>
</protein>
<dbReference type="PANTHER" id="PTHR30036">
    <property type="entry name" value="D-XYLOSE-BINDING PERIPLASMIC PROTEIN"/>
    <property type="match status" value="1"/>
</dbReference>
<dbReference type="InterPro" id="IPR050555">
    <property type="entry name" value="Bact_Solute-Bind_Prot2"/>
</dbReference>
<sequence>MTKRIIALLTCIMLILLAVTACGKSATKEPNQQPNASSSQSGSAQKQIKVVYIPISTGIPYFNPIIEGFKKASQELGFEFTMTAPDQADPTSQIPYIKAQIQRGVDVIAISPNSSDALISVLKEARDKGIKIITVNDDIKGNEKYREASIIGTNYDELARQMTIKFAEFLKYKGKFAILSSTTDAPFQNNSIKITKEVLQDPKYKDMQLVEIAYGNDEPQKSLTEAEALLQKYPDLAGILSPTSVGIVAAAQAVENAGVQNKVVAYGNGTPNQLKTFIKKGVIPGAMLWDTYRIGYVAGYFAYNLVKGEAKGEEGFKFKVPKYGDVEVGKFGTIYAGPPLVFDKSNVDQYDF</sequence>